<dbReference type="STRING" id="401472.CUREI_10225"/>
<evidence type="ECO:0000313" key="3">
    <source>
        <dbReference type="Proteomes" id="UP000028939"/>
    </source>
</evidence>
<evidence type="ECO:0008006" key="4">
    <source>
        <dbReference type="Google" id="ProtNLM"/>
    </source>
</evidence>
<keyword evidence="1" id="KW-1133">Transmembrane helix</keyword>
<gene>
    <name evidence="2" type="ORF">CUREI_10225</name>
</gene>
<evidence type="ECO:0000256" key="1">
    <source>
        <dbReference type="SAM" id="Phobius"/>
    </source>
</evidence>
<feature type="transmembrane region" description="Helical" evidence="1">
    <location>
        <begin position="94"/>
        <end position="122"/>
    </location>
</feature>
<feature type="transmembrane region" description="Helical" evidence="1">
    <location>
        <begin position="203"/>
        <end position="225"/>
    </location>
</feature>
<proteinExistence type="predicted"/>
<organism evidence="2 3">
    <name type="scientific">Corynebacterium ureicelerivorans</name>
    <dbReference type="NCBI Taxonomy" id="401472"/>
    <lineage>
        <taxon>Bacteria</taxon>
        <taxon>Bacillati</taxon>
        <taxon>Actinomycetota</taxon>
        <taxon>Actinomycetes</taxon>
        <taxon>Mycobacteriales</taxon>
        <taxon>Corynebacteriaceae</taxon>
        <taxon>Corynebacterium</taxon>
    </lineage>
</organism>
<protein>
    <recommendedName>
        <fullName evidence="4">ABC transporter permease</fullName>
    </recommendedName>
</protein>
<keyword evidence="1" id="KW-0812">Transmembrane</keyword>
<feature type="transmembrane region" description="Helical" evidence="1">
    <location>
        <begin position="142"/>
        <end position="159"/>
    </location>
</feature>
<accession>A0A077HSB6</accession>
<dbReference type="OrthoDB" id="4408710at2"/>
<reference evidence="2 3" key="1">
    <citation type="submission" date="2014-08" db="EMBL/GenBank/DDBJ databases">
        <title>Complete genome sequence of Corynebacterium ureicelerivorans DSM 45051, a lipophilic and urea-splitting isolate from a blood culture of a septicaemia patient.</title>
        <authorList>
            <person name="Tippelt A."/>
            <person name="Albersmeier A."/>
            <person name="Brinkrolf K."/>
            <person name="Ruckert C."/>
            <person name="Tauch A."/>
        </authorList>
    </citation>
    <scope>NUCLEOTIDE SEQUENCE [LARGE SCALE GENOMIC DNA]</scope>
    <source>
        <strain evidence="2 3">IMMIB RIV-2301</strain>
    </source>
</reference>
<feature type="transmembrane region" description="Helical" evidence="1">
    <location>
        <begin position="20"/>
        <end position="40"/>
    </location>
</feature>
<feature type="transmembrane region" description="Helical" evidence="1">
    <location>
        <begin position="52"/>
        <end position="73"/>
    </location>
</feature>
<sequence length="231" mass="23358">MHTLKATLREIFSRPATRILLAFVAAALILGPMAVAMLLGPNGTSTADPAMLLIPAALMLPVAFAAGAFPAGSAHSRGTIGYAYLASNHRGWELACRVGIAALACILTAFAASAIGLGGAHVFVDSVALEGADSADMVRGQAELWIAYPLLAALTAVLLGSGTASFFVWVVESLIVETALGAINQPWAAALEKLLPGGAAGNGTAGVVTLAVWVAVLAAAAYAAVQRRAVK</sequence>
<dbReference type="AlphaFoldDB" id="A0A077HSB6"/>
<dbReference type="HOGENOM" id="CLU_1198166_0_0_11"/>
<dbReference type="EMBL" id="CP009215">
    <property type="protein sequence ID" value="AIL97602.1"/>
    <property type="molecule type" value="Genomic_DNA"/>
</dbReference>
<evidence type="ECO:0000313" key="2">
    <source>
        <dbReference type="EMBL" id="AIL97602.1"/>
    </source>
</evidence>
<keyword evidence="1" id="KW-0472">Membrane</keyword>
<name>A0A077HSB6_9CORY</name>
<feature type="transmembrane region" description="Helical" evidence="1">
    <location>
        <begin position="166"/>
        <end position="183"/>
    </location>
</feature>
<dbReference type="Proteomes" id="UP000028939">
    <property type="component" value="Chromosome"/>
</dbReference>
<keyword evidence="3" id="KW-1185">Reference proteome</keyword>
<dbReference type="RefSeq" id="WP_038613173.1">
    <property type="nucleotide sequence ID" value="NZ_CP009215.1"/>
</dbReference>
<dbReference type="KEGG" id="cuv:CUREI_10225"/>